<keyword evidence="4" id="KW-1185">Reference proteome</keyword>
<dbReference type="PANTHER" id="PTHR22911">
    <property type="entry name" value="ACYL-MALONYL CONDENSING ENZYME-RELATED"/>
    <property type="match status" value="1"/>
</dbReference>
<dbReference type="AlphaFoldDB" id="A0A1H0WKE3"/>
<feature type="transmembrane region" description="Helical" evidence="1">
    <location>
        <begin position="291"/>
        <end position="307"/>
    </location>
</feature>
<feature type="transmembrane region" description="Helical" evidence="1">
    <location>
        <begin position="176"/>
        <end position="196"/>
    </location>
</feature>
<feature type="transmembrane region" description="Helical" evidence="1">
    <location>
        <begin position="115"/>
        <end position="135"/>
    </location>
</feature>
<feature type="transmembrane region" description="Helical" evidence="1">
    <location>
        <begin position="28"/>
        <end position="46"/>
    </location>
</feature>
<feature type="transmembrane region" description="Helical" evidence="1">
    <location>
        <begin position="235"/>
        <end position="254"/>
    </location>
</feature>
<dbReference type="GO" id="GO:0016020">
    <property type="term" value="C:membrane"/>
    <property type="evidence" value="ECO:0007669"/>
    <property type="project" value="InterPro"/>
</dbReference>
<sequence>MPQSTNLPQVRSLPSPVHVRTQRRREAGGTWLLVVGGMLLGTVGVFVEEAGQPPLVTVWFRCIFGALALLLWGLATGRVPELRIRGRSTWVVLTAGGFMVMNWALFFAAIPRTSIGVATIVFHIQPVWLLLYSAVALREAVPRRQQFATAVALGGLILTTGLWGDAARTGQGGAQYTTGLLLCLAGSLCYAGVTILAQRQQGVSPFALAWWQCAVGAVSLVWAPFLYGWPGQAAAWGWLAGLGVLHTGLAYAILFAGMARLPLSRIAVLQYVYPLTAVLLDGMVYGRTLGPLQWAGVGLMGVALWGIRSRRVAQRQDAVAPWQTALGRLASVVRRAMCRPRP</sequence>
<dbReference type="Proteomes" id="UP000199317">
    <property type="component" value="Unassembled WGS sequence"/>
</dbReference>
<gene>
    <name evidence="3" type="ORF">SAMN04489708_14217</name>
</gene>
<feature type="transmembrane region" description="Helical" evidence="1">
    <location>
        <begin position="58"/>
        <end position="77"/>
    </location>
</feature>
<dbReference type="InterPro" id="IPR037185">
    <property type="entry name" value="EmrE-like"/>
</dbReference>
<evidence type="ECO:0000313" key="4">
    <source>
        <dbReference type="Proteomes" id="UP000199317"/>
    </source>
</evidence>
<feature type="domain" description="EamA" evidence="2">
    <location>
        <begin position="29"/>
        <end position="160"/>
    </location>
</feature>
<dbReference type="RefSeq" id="WP_192883838.1">
    <property type="nucleotide sequence ID" value="NZ_CP028290.1"/>
</dbReference>
<evidence type="ECO:0000313" key="3">
    <source>
        <dbReference type="EMBL" id="SDP91172.1"/>
    </source>
</evidence>
<accession>A0A1H0WKE3</accession>
<dbReference type="InterPro" id="IPR000620">
    <property type="entry name" value="EamA_dom"/>
</dbReference>
<dbReference type="Pfam" id="PF00892">
    <property type="entry name" value="EamA"/>
    <property type="match status" value="2"/>
</dbReference>
<feature type="transmembrane region" description="Helical" evidence="1">
    <location>
        <begin position="266"/>
        <end position="285"/>
    </location>
</feature>
<feature type="transmembrane region" description="Helical" evidence="1">
    <location>
        <begin position="89"/>
        <end position="109"/>
    </location>
</feature>
<feature type="domain" description="EamA" evidence="2">
    <location>
        <begin position="178"/>
        <end position="307"/>
    </location>
</feature>
<feature type="transmembrane region" description="Helical" evidence="1">
    <location>
        <begin position="147"/>
        <end position="164"/>
    </location>
</feature>
<protein>
    <submittedName>
        <fullName evidence="3">Permease of the drug/metabolite transporter (DMT) superfamily</fullName>
    </submittedName>
</protein>
<dbReference type="PANTHER" id="PTHR22911:SF102">
    <property type="entry name" value="MEMBRANE PROTEIN"/>
    <property type="match status" value="1"/>
</dbReference>
<keyword evidence="1" id="KW-0472">Membrane</keyword>
<keyword evidence="1" id="KW-1133">Transmembrane helix</keyword>
<organism evidence="3 4">
    <name type="scientific">Paracidovorax cattleyae</name>
    <dbReference type="NCBI Taxonomy" id="80868"/>
    <lineage>
        <taxon>Bacteria</taxon>
        <taxon>Pseudomonadati</taxon>
        <taxon>Pseudomonadota</taxon>
        <taxon>Betaproteobacteria</taxon>
        <taxon>Burkholderiales</taxon>
        <taxon>Comamonadaceae</taxon>
        <taxon>Paracidovorax</taxon>
    </lineage>
</organism>
<dbReference type="EMBL" id="FNJL01000042">
    <property type="protein sequence ID" value="SDP91172.1"/>
    <property type="molecule type" value="Genomic_DNA"/>
</dbReference>
<evidence type="ECO:0000256" key="1">
    <source>
        <dbReference type="SAM" id="Phobius"/>
    </source>
</evidence>
<feature type="transmembrane region" description="Helical" evidence="1">
    <location>
        <begin position="208"/>
        <end position="229"/>
    </location>
</feature>
<name>A0A1H0WKE3_9BURK</name>
<proteinExistence type="predicted"/>
<reference evidence="4" key="1">
    <citation type="submission" date="2016-10" db="EMBL/GenBank/DDBJ databases">
        <authorList>
            <person name="Varghese N."/>
            <person name="Submissions S."/>
        </authorList>
    </citation>
    <scope>NUCLEOTIDE SEQUENCE [LARGE SCALE GENOMIC DNA]</scope>
    <source>
        <strain evidence="4">DSM 17101</strain>
    </source>
</reference>
<dbReference type="SUPFAM" id="SSF103481">
    <property type="entry name" value="Multidrug resistance efflux transporter EmrE"/>
    <property type="match status" value="2"/>
</dbReference>
<keyword evidence="1" id="KW-0812">Transmembrane</keyword>
<evidence type="ECO:0000259" key="2">
    <source>
        <dbReference type="Pfam" id="PF00892"/>
    </source>
</evidence>